<evidence type="ECO:0000313" key="1">
    <source>
        <dbReference type="EMBL" id="PCD76306.1"/>
    </source>
</evidence>
<dbReference type="Proteomes" id="UP000243507">
    <property type="component" value="Unassembled WGS sequence"/>
</dbReference>
<organism evidence="1 2">
    <name type="scientific">Pseudothioclava arenosa</name>
    <dbReference type="NCBI Taxonomy" id="1795308"/>
    <lineage>
        <taxon>Bacteria</taxon>
        <taxon>Pseudomonadati</taxon>
        <taxon>Pseudomonadota</taxon>
        <taxon>Alphaproteobacteria</taxon>
        <taxon>Rhodobacterales</taxon>
        <taxon>Paracoccaceae</taxon>
        <taxon>Pseudothioclava</taxon>
    </lineage>
</organism>
<evidence type="ECO:0000313" key="2">
    <source>
        <dbReference type="Proteomes" id="UP000243507"/>
    </source>
</evidence>
<dbReference type="RefSeq" id="WP_096433351.1">
    <property type="nucleotide sequence ID" value="NZ_NTJD01000006.1"/>
</dbReference>
<keyword evidence="2" id="KW-1185">Reference proteome</keyword>
<accession>A0A2A4CQB2</accession>
<protein>
    <submittedName>
        <fullName evidence="1">N-formylglutamate amidohydrolase</fullName>
    </submittedName>
</protein>
<dbReference type="InterPro" id="IPR007709">
    <property type="entry name" value="N-FG_amidohydro"/>
</dbReference>
<keyword evidence="1" id="KW-0378">Hydrolase</keyword>
<name>A0A2A4CQB2_9RHOB</name>
<dbReference type="OrthoDB" id="9802050at2"/>
<proteinExistence type="predicted"/>
<dbReference type="AlphaFoldDB" id="A0A2A4CQB2"/>
<dbReference type="Pfam" id="PF05013">
    <property type="entry name" value="FGase"/>
    <property type="match status" value="1"/>
</dbReference>
<dbReference type="GO" id="GO:0016787">
    <property type="term" value="F:hydrolase activity"/>
    <property type="evidence" value="ECO:0007669"/>
    <property type="project" value="UniProtKB-KW"/>
</dbReference>
<dbReference type="EMBL" id="NTJD01000006">
    <property type="protein sequence ID" value="PCD76306.1"/>
    <property type="molecule type" value="Genomic_DNA"/>
</dbReference>
<dbReference type="SUPFAM" id="SSF53187">
    <property type="entry name" value="Zn-dependent exopeptidases"/>
    <property type="match status" value="1"/>
</dbReference>
<reference evidence="1 2" key="1">
    <citation type="submission" date="2017-09" db="EMBL/GenBank/DDBJ databases">
        <title>A multilocus sequence analysis scheme for characterization of bacteria in the genus Thioclava.</title>
        <authorList>
            <person name="Liu Y."/>
            <person name="Shao Z."/>
        </authorList>
    </citation>
    <scope>NUCLEOTIDE SEQUENCE [LARGE SCALE GENOMIC DNA]</scope>
    <source>
        <strain evidence="1 2">CAU 1312</strain>
    </source>
</reference>
<dbReference type="Gene3D" id="3.40.630.40">
    <property type="entry name" value="Zn-dependent exopeptidases"/>
    <property type="match status" value="1"/>
</dbReference>
<gene>
    <name evidence="1" type="ORF">CLN94_08935</name>
</gene>
<sequence length="288" mass="30953">MPAPAANLLPYTLSLPTRQSAALVFGSPHSGADYPRVFTEASVLDEIALRSSEDAYVDRLLAGVAEHGAPLLAARYPRAYVDLNRAETELDPAVIHGLGRGVRSARVAAGLGVIPRVVSGGRAIYRGKMPLAEAEARIAAIWRPYHARLDRLLAETRAQFGRAVLIDVHSMPSEALSGLGAARPEIVLGDRHGKAASPAVTAAVAEAFRQEGFRVALNAPFAGAFISERYGLPEANRHVVQVEIDRSLYMEEASLRPRADFAQFVHRIDRVAARLCRAATPGQQLAAE</sequence>
<comment type="caution">
    <text evidence="1">The sequence shown here is derived from an EMBL/GenBank/DDBJ whole genome shotgun (WGS) entry which is preliminary data.</text>
</comment>